<name>A0ABV5JR56_9ACTN</name>
<evidence type="ECO:0000313" key="1">
    <source>
        <dbReference type="EMBL" id="MFB9259385.1"/>
    </source>
</evidence>
<dbReference type="RefSeq" id="WP_182631635.1">
    <property type="nucleotide sequence ID" value="NZ_JAALDM010000067.1"/>
</dbReference>
<reference evidence="1 2" key="1">
    <citation type="submission" date="2024-09" db="EMBL/GenBank/DDBJ databases">
        <authorList>
            <person name="Sun Q."/>
            <person name="Mori K."/>
        </authorList>
    </citation>
    <scope>NUCLEOTIDE SEQUENCE [LARGE SCALE GENOMIC DNA]</scope>
    <source>
        <strain evidence="1 2">CCM 7659</strain>
    </source>
</reference>
<evidence type="ECO:0000313" key="2">
    <source>
        <dbReference type="Proteomes" id="UP001589700"/>
    </source>
</evidence>
<evidence type="ECO:0008006" key="3">
    <source>
        <dbReference type="Google" id="ProtNLM"/>
    </source>
</evidence>
<accession>A0ABV5JR56</accession>
<sequence>MIRLVALLVVALVLLAVVAGWLGYTSWLVRSGIEDLARRRRLVAGVDPLQATTAKTRSAAEAAHSAALSALSMTVEQWYELRESRAVGTRLASEFPEIEAKAARDSEFLDALESAHLALEQSQSALAIAQSAVADPAADSAVTAGELVERTASVDALTLQLRRKIYEYRTPGVRKFGRMFQR</sequence>
<proteinExistence type="predicted"/>
<gene>
    <name evidence="1" type="ORF">ACFFVD_06170</name>
</gene>
<organism evidence="1 2">
    <name type="scientific">Dietzia aerolata</name>
    <dbReference type="NCBI Taxonomy" id="595984"/>
    <lineage>
        <taxon>Bacteria</taxon>
        <taxon>Bacillati</taxon>
        <taxon>Actinomycetota</taxon>
        <taxon>Actinomycetes</taxon>
        <taxon>Mycobacteriales</taxon>
        <taxon>Dietziaceae</taxon>
        <taxon>Dietzia</taxon>
    </lineage>
</organism>
<keyword evidence="2" id="KW-1185">Reference proteome</keyword>
<dbReference type="Proteomes" id="UP001589700">
    <property type="component" value="Unassembled WGS sequence"/>
</dbReference>
<comment type="caution">
    <text evidence="1">The sequence shown here is derived from an EMBL/GenBank/DDBJ whole genome shotgun (WGS) entry which is preliminary data.</text>
</comment>
<protein>
    <recommendedName>
        <fullName evidence="3">LemA family protein</fullName>
    </recommendedName>
</protein>
<dbReference type="EMBL" id="JBHMDY010000004">
    <property type="protein sequence ID" value="MFB9259385.1"/>
    <property type="molecule type" value="Genomic_DNA"/>
</dbReference>